<dbReference type="AlphaFoldDB" id="Q9PRZ2"/>
<keyword id="KW-0903">Direct protein sequencing</keyword>
<accession>Q9PRZ2</accession>
<reference key="1">
    <citation type="journal article" date="1993" name="Gen. Comp. Endocrinol.">
        <title>Isolation of prolactin and growth hormone from the pituitary of the holostean fish Amia calva.</title>
        <authorList>
            <person name="Dores R.M."/>
            <person name="Noso T."/>
            <person name="Rand-Weaver M."/>
            <person name="Kawauchi H."/>
        </authorList>
    </citation>
    <scope>PROTEIN SEQUENCE</scope>
</reference>
<organism>
    <name type="scientific">Amia calva</name>
    <name type="common">Bowfin</name>
    <dbReference type="NCBI Taxonomy" id="7924"/>
    <lineage>
        <taxon>Eukaryota</taxon>
        <taxon>Metazoa</taxon>
        <taxon>Chordata</taxon>
        <taxon>Craniata</taxon>
        <taxon>Vertebrata</taxon>
        <taxon>Euteleostomi</taxon>
        <taxon>Actinopterygii</taxon>
        <taxon>Neopterygii</taxon>
        <taxon>Holostei</taxon>
        <taxon>Amiiformes</taxon>
        <taxon>Amiidae</taxon>
        <taxon>Amia</taxon>
    </lineage>
</organism>
<sequence>YPSIPLYNLFTNAVIRAEHLLQLA</sequence>
<protein>
    <submittedName>
        <fullName>Growth hormone</fullName>
    </submittedName>
</protein>
<proteinExistence type="evidence at protein level"/>
<name>Q9PRZ2_AMICA</name>